<dbReference type="AlphaFoldDB" id="A0A8K1CMS4"/>
<dbReference type="EMBL" id="SPLM01000037">
    <property type="protein sequence ID" value="TMW65763.1"/>
    <property type="molecule type" value="Genomic_DNA"/>
</dbReference>
<dbReference type="SMART" id="SM01030">
    <property type="entry name" value="BHD_1"/>
    <property type="match status" value="1"/>
</dbReference>
<evidence type="ECO:0000256" key="1">
    <source>
        <dbReference type="SAM" id="MobiDB-lite"/>
    </source>
</evidence>
<feature type="compositionally biased region" description="Basic residues" evidence="1">
    <location>
        <begin position="120"/>
        <end position="129"/>
    </location>
</feature>
<dbReference type="Gene3D" id="3.30.70.2460">
    <property type="entry name" value="Rad4, beta-hairpin domain BHD3"/>
    <property type="match status" value="1"/>
</dbReference>
<dbReference type="GO" id="GO:0006289">
    <property type="term" value="P:nucleotide-excision repair"/>
    <property type="evidence" value="ECO:0007669"/>
    <property type="project" value="InterPro"/>
</dbReference>
<dbReference type="Gene3D" id="3.90.260.10">
    <property type="entry name" value="Transglutaminase-like"/>
    <property type="match status" value="1"/>
</dbReference>
<feature type="domain" description="Rad4 beta-hairpin" evidence="3">
    <location>
        <begin position="558"/>
        <end position="632"/>
    </location>
</feature>
<comment type="caution">
    <text evidence="4">The sequence shown here is derived from an EMBL/GenBank/DDBJ whole genome shotgun (WGS) entry which is preliminary data.</text>
</comment>
<feature type="compositionally biased region" description="Acidic residues" evidence="1">
    <location>
        <begin position="18"/>
        <end position="31"/>
    </location>
</feature>
<organism evidence="4 5">
    <name type="scientific">Pythium oligandrum</name>
    <name type="common">Mycoparasitic fungus</name>
    <dbReference type="NCBI Taxonomy" id="41045"/>
    <lineage>
        <taxon>Eukaryota</taxon>
        <taxon>Sar</taxon>
        <taxon>Stramenopiles</taxon>
        <taxon>Oomycota</taxon>
        <taxon>Peronosporomycetes</taxon>
        <taxon>Pythiales</taxon>
        <taxon>Pythiaceae</taxon>
        <taxon>Pythium</taxon>
    </lineage>
</organism>
<dbReference type="SMART" id="SM01032">
    <property type="entry name" value="BHD_3"/>
    <property type="match status" value="1"/>
</dbReference>
<proteinExistence type="predicted"/>
<name>A0A8K1CMS4_PYTOL</name>
<dbReference type="InterPro" id="IPR036985">
    <property type="entry name" value="Transglutaminase-like_sf"/>
</dbReference>
<dbReference type="GO" id="GO:0000111">
    <property type="term" value="C:nucleotide-excision repair factor 2 complex"/>
    <property type="evidence" value="ECO:0007669"/>
    <property type="project" value="TreeGrafter"/>
</dbReference>
<dbReference type="SUPFAM" id="SSF54001">
    <property type="entry name" value="Cysteine proteinases"/>
    <property type="match status" value="1"/>
</dbReference>
<feature type="domain" description="Rad4 beta-hairpin" evidence="2">
    <location>
        <begin position="435"/>
        <end position="485"/>
    </location>
</feature>
<feature type="compositionally biased region" description="Acidic residues" evidence="1">
    <location>
        <begin position="38"/>
        <end position="64"/>
    </location>
</feature>
<reference evidence="4" key="1">
    <citation type="submission" date="2019-03" db="EMBL/GenBank/DDBJ databases">
        <title>Long read genome sequence of the mycoparasitic Pythium oligandrum ATCC 38472 isolated from sugarbeet rhizosphere.</title>
        <authorList>
            <person name="Gaulin E."/>
        </authorList>
    </citation>
    <scope>NUCLEOTIDE SEQUENCE</scope>
    <source>
        <strain evidence="4">ATCC 38472_TT</strain>
    </source>
</reference>
<dbReference type="Pfam" id="PF03835">
    <property type="entry name" value="Rad4"/>
    <property type="match status" value="1"/>
</dbReference>
<dbReference type="InterPro" id="IPR018326">
    <property type="entry name" value="Rad4_beta-hairpin_dom1"/>
</dbReference>
<dbReference type="InterPro" id="IPR042488">
    <property type="entry name" value="Rad4_BHD3_sf"/>
</dbReference>
<dbReference type="InterPro" id="IPR038765">
    <property type="entry name" value="Papain-like_cys_pep_sf"/>
</dbReference>
<dbReference type="Pfam" id="PF10405">
    <property type="entry name" value="BHD_3"/>
    <property type="match status" value="1"/>
</dbReference>
<evidence type="ECO:0000259" key="3">
    <source>
        <dbReference type="SMART" id="SM01032"/>
    </source>
</evidence>
<dbReference type="GO" id="GO:0003684">
    <property type="term" value="F:damaged DNA binding"/>
    <property type="evidence" value="ECO:0007669"/>
    <property type="project" value="InterPro"/>
</dbReference>
<sequence length="675" mass="76419">MGVFPLLIPSVEVNMASDEDVEWEDFADETEREAATGGDEEEDEEFVYSPGEEDDEEVDWEAVEGDDKSVSNATADKCLDSNSDEEDDEASAEAAVKDLNAVNWDHINNVLQREAEKANKKPKKRKVVRMSKDDKQHEVALHKSHLLVSLAMQQQWNRLCQVSVLRGLMLSLTSESDVDFYRDLDTMPRKYALELLVRWFNGVFRTRDVSRAGEDDAEDENEHMVTALLTESRLMRVFYSRRGHDYELAVLFTLLCRAVGLRTRHCAALDPLVVQQHTMAFESSAVASTPTSRKRARCSAGARKAEEPMETSSGQQFWAWSEVLDEKNQSWVMVDAVRKVVDRPQEIQTARGKSRPLSYVVSINAEGILTDVSSRYVDRWSKTLPLRLADDWFTHSLSLVNASIDDKCVWRDPEARAVELRLQDKERDELTSLKQSEEMPNSLEGFKKHHVYCLERHLGRYECIYPRKAVGIFKGQAVYPRKSVQTVRTMFQWRQLGREIKAEEQQKPAKREGKPSKGGGDSDDDGISPGGSGAVGRALYGFWQTDEVTVAAVENGVVPKNKYGNIEVWSPAHLPRGSVHLRLSRIERVASQLGVDFAPAVVGFEVKNGKNYPKIEGIVVAATVEAMLVDAHAHIQQSTIEQAIEKNQQAILKRWERLVKRLLLKQRLNDEYGEV</sequence>
<feature type="compositionally biased region" description="Basic and acidic residues" evidence="1">
    <location>
        <begin position="502"/>
        <end position="515"/>
    </location>
</feature>
<dbReference type="GO" id="GO:0071942">
    <property type="term" value="C:XPC complex"/>
    <property type="evidence" value="ECO:0007669"/>
    <property type="project" value="TreeGrafter"/>
</dbReference>
<dbReference type="Pfam" id="PF10403">
    <property type="entry name" value="BHD_1"/>
    <property type="match status" value="1"/>
</dbReference>
<dbReference type="PANTHER" id="PTHR12135">
    <property type="entry name" value="DNA REPAIR PROTEIN XP-C / RAD4"/>
    <property type="match status" value="1"/>
</dbReference>
<evidence type="ECO:0000313" key="4">
    <source>
        <dbReference type="EMBL" id="TMW65763.1"/>
    </source>
</evidence>
<dbReference type="GO" id="GO:0003697">
    <property type="term" value="F:single-stranded DNA binding"/>
    <property type="evidence" value="ECO:0007669"/>
    <property type="project" value="TreeGrafter"/>
</dbReference>
<feature type="region of interest" description="Disordered" evidence="1">
    <location>
        <begin position="18"/>
        <end position="88"/>
    </location>
</feature>
<dbReference type="Proteomes" id="UP000794436">
    <property type="component" value="Unassembled WGS sequence"/>
</dbReference>
<feature type="region of interest" description="Disordered" evidence="1">
    <location>
        <begin position="115"/>
        <end position="134"/>
    </location>
</feature>
<dbReference type="OrthoDB" id="300780at2759"/>
<keyword evidence="5" id="KW-1185">Reference proteome</keyword>
<dbReference type="GO" id="GO:0006298">
    <property type="term" value="P:mismatch repair"/>
    <property type="evidence" value="ECO:0007669"/>
    <property type="project" value="TreeGrafter"/>
</dbReference>
<dbReference type="InterPro" id="IPR018325">
    <property type="entry name" value="Rad4/PNGase_transGLS-fold"/>
</dbReference>
<dbReference type="GO" id="GO:0005737">
    <property type="term" value="C:cytoplasm"/>
    <property type="evidence" value="ECO:0007669"/>
    <property type="project" value="TreeGrafter"/>
</dbReference>
<feature type="region of interest" description="Disordered" evidence="1">
    <location>
        <begin position="502"/>
        <end position="530"/>
    </location>
</feature>
<protein>
    <submittedName>
        <fullName evidence="4">Uncharacterized protein</fullName>
    </submittedName>
</protein>
<dbReference type="InterPro" id="IPR018328">
    <property type="entry name" value="Rad4_beta-hairpin_dom3"/>
</dbReference>
<dbReference type="Gene3D" id="2.20.20.110">
    <property type="entry name" value="Rad4, beta-hairpin domain BHD1"/>
    <property type="match status" value="1"/>
</dbReference>
<dbReference type="PANTHER" id="PTHR12135:SF0">
    <property type="entry name" value="DNA REPAIR PROTEIN COMPLEMENTING XP-C CELLS"/>
    <property type="match status" value="1"/>
</dbReference>
<gene>
    <name evidence="4" type="ORF">Poli38472_008405</name>
</gene>
<evidence type="ECO:0000313" key="5">
    <source>
        <dbReference type="Proteomes" id="UP000794436"/>
    </source>
</evidence>
<accession>A0A8K1CMS4</accession>
<dbReference type="InterPro" id="IPR004583">
    <property type="entry name" value="DNA_repair_Rad4"/>
</dbReference>
<evidence type="ECO:0000259" key="2">
    <source>
        <dbReference type="SMART" id="SM01030"/>
    </source>
</evidence>